<sequence length="271" mass="32198">MMKIENISIEDSLGKEYSEHPIFTQLDYYADFYDSLSFSIMGFVSIGTTAITNIDTYAYSSMKGTIESIKDILKKGRINDAYSLLRKYYDSTIINIYANLYLQDNQSIENFIVSQIDNWLKGIEMIPEYRIISKYIKDSPKLSVINKLLQRDDRYKKTRNRCNDHTHYNFYQHYLLNNNNIYNSNRTNYLVIFAKDIESVFIQHLAYTFYLNDHYMMSSDYIDCLDMGIQPEEDSQYWVANFIQEIFDKVIKTKRYDIAEEIKRHTTMQLG</sequence>
<accession>A0A5J4QBW7</accession>
<dbReference type="AlphaFoldDB" id="A0A5J4QBW7"/>
<reference evidence="1" key="1">
    <citation type="submission" date="2019-03" db="EMBL/GenBank/DDBJ databases">
        <title>Single cell metagenomics reveals metabolic interactions within the superorganism composed of flagellate Streblomastix strix and complex community of Bacteroidetes bacteria on its surface.</title>
        <authorList>
            <person name="Treitli S.C."/>
            <person name="Kolisko M."/>
            <person name="Husnik F."/>
            <person name="Keeling P."/>
            <person name="Hampl V."/>
        </authorList>
    </citation>
    <scope>NUCLEOTIDE SEQUENCE</scope>
    <source>
        <strain evidence="1">STM</strain>
    </source>
</reference>
<organism evidence="1">
    <name type="scientific">termite gut metagenome</name>
    <dbReference type="NCBI Taxonomy" id="433724"/>
    <lineage>
        <taxon>unclassified sequences</taxon>
        <taxon>metagenomes</taxon>
        <taxon>organismal metagenomes</taxon>
    </lineage>
</organism>
<evidence type="ECO:0000313" key="1">
    <source>
        <dbReference type="EMBL" id="KAA6319476.1"/>
    </source>
</evidence>
<name>A0A5J4QBW7_9ZZZZ</name>
<proteinExistence type="predicted"/>
<comment type="caution">
    <text evidence="1">The sequence shown here is derived from an EMBL/GenBank/DDBJ whole genome shotgun (WGS) entry which is preliminary data.</text>
</comment>
<dbReference type="EMBL" id="SNRY01003867">
    <property type="protein sequence ID" value="KAA6319476.1"/>
    <property type="molecule type" value="Genomic_DNA"/>
</dbReference>
<protein>
    <submittedName>
        <fullName evidence="1">Uncharacterized protein</fullName>
    </submittedName>
</protein>
<gene>
    <name evidence="1" type="ORF">EZS27_030635</name>
</gene>